<evidence type="ECO:0000313" key="2">
    <source>
        <dbReference type="WBParaSite" id="PS1159_v2.g10636.t1"/>
    </source>
</evidence>
<dbReference type="WBParaSite" id="PS1159_v2.g10636.t1">
    <property type="protein sequence ID" value="PS1159_v2.g10636.t1"/>
    <property type="gene ID" value="PS1159_v2.g10636"/>
</dbReference>
<dbReference type="Proteomes" id="UP000887580">
    <property type="component" value="Unplaced"/>
</dbReference>
<protein>
    <submittedName>
        <fullName evidence="2">Uncharacterized protein</fullName>
    </submittedName>
</protein>
<organism evidence="1 2">
    <name type="scientific">Panagrolaimus sp. PS1159</name>
    <dbReference type="NCBI Taxonomy" id="55785"/>
    <lineage>
        <taxon>Eukaryota</taxon>
        <taxon>Metazoa</taxon>
        <taxon>Ecdysozoa</taxon>
        <taxon>Nematoda</taxon>
        <taxon>Chromadorea</taxon>
        <taxon>Rhabditida</taxon>
        <taxon>Tylenchina</taxon>
        <taxon>Panagrolaimomorpha</taxon>
        <taxon>Panagrolaimoidea</taxon>
        <taxon>Panagrolaimidae</taxon>
        <taxon>Panagrolaimus</taxon>
    </lineage>
</organism>
<evidence type="ECO:0000313" key="1">
    <source>
        <dbReference type="Proteomes" id="UP000887580"/>
    </source>
</evidence>
<reference evidence="2" key="1">
    <citation type="submission" date="2022-11" db="UniProtKB">
        <authorList>
            <consortium name="WormBaseParasite"/>
        </authorList>
    </citation>
    <scope>IDENTIFICATION</scope>
</reference>
<accession>A0AC35ETR2</accession>
<sequence>MFLFGLAMVGMINTTFYSKIETSFFGFIDILEKGLERIHRERQTDGYATFLQLSNLFKIAAFAIPNIGYMGVDVEYDSKGRRSIGIQVGGAKAETTTPTKPNPAILGRMHSERINPTRKVSIPKRLRAPTLGVFGHSVEPVIVKVTNSSKDNSNV</sequence>
<proteinExistence type="predicted"/>
<name>A0AC35ETR2_9BILA</name>